<dbReference type="CDD" id="cd04220">
    <property type="entry name" value="Halocyanin"/>
    <property type="match status" value="1"/>
</dbReference>
<dbReference type="PANTHER" id="PTHR34192:SF10">
    <property type="entry name" value="PLASTOCYANIN MAJOR ISOFORM, CHLOROPLASTIC-RELATED"/>
    <property type="match status" value="1"/>
</dbReference>
<dbReference type="GO" id="GO:0046872">
    <property type="term" value="F:metal ion binding"/>
    <property type="evidence" value="ECO:0007669"/>
    <property type="project" value="UniProtKB-KW"/>
</dbReference>
<name>A0ABD6DF29_9EURY</name>
<evidence type="ECO:0000256" key="1">
    <source>
        <dbReference type="ARBA" id="ARBA00004370"/>
    </source>
</evidence>
<feature type="domain" description="Blue (type 1) copper" evidence="8">
    <location>
        <begin position="62"/>
        <end position="135"/>
    </location>
</feature>
<dbReference type="GO" id="GO:0016020">
    <property type="term" value="C:membrane"/>
    <property type="evidence" value="ECO:0007669"/>
    <property type="project" value="UniProtKB-SubCell"/>
</dbReference>
<comment type="caution">
    <text evidence="9">The sequence shown here is derived from an EMBL/GenBank/DDBJ whole genome shotgun (WGS) entry which is preliminary data.</text>
</comment>
<dbReference type="InterPro" id="IPR008972">
    <property type="entry name" value="Cupredoxin"/>
</dbReference>
<comment type="subcellular location">
    <subcellularLocation>
        <location evidence="1">Membrane</location>
    </subcellularLocation>
</comment>
<accession>A0ABD6DF29</accession>
<keyword evidence="7" id="KW-0812">Transmembrane</keyword>
<evidence type="ECO:0000256" key="4">
    <source>
        <dbReference type="ARBA" id="ARBA00022982"/>
    </source>
</evidence>
<keyword evidence="6 7" id="KW-0472">Membrane</keyword>
<evidence type="ECO:0000313" key="10">
    <source>
        <dbReference type="Proteomes" id="UP001597034"/>
    </source>
</evidence>
<keyword evidence="5" id="KW-0186">Copper</keyword>
<sequence>MNSDTPVSRRRFLQGAAGATAATASAGVATAQEGEGGGGGGSATVAVGPNGDYVFTPGTEDPLYVAPGTTVTFNWESDNHNIAPTSVPEGSDWEGHQPTENTGFTYEYTFETLGTYEYECTPHAGLGMVGTIIVNESGSAPVSEGGGPTLPDSAMSLAVGTVAAMLTTLSLAYLFLRYGGDYETPQ</sequence>
<dbReference type="AlphaFoldDB" id="A0ABD6DF29"/>
<keyword evidence="10" id="KW-1185">Reference proteome</keyword>
<evidence type="ECO:0000256" key="7">
    <source>
        <dbReference type="SAM" id="Phobius"/>
    </source>
</evidence>
<dbReference type="InterPro" id="IPR006311">
    <property type="entry name" value="TAT_signal"/>
</dbReference>
<proteinExistence type="predicted"/>
<dbReference type="EMBL" id="JBHUDO010000001">
    <property type="protein sequence ID" value="MFD1644899.1"/>
    <property type="molecule type" value="Genomic_DNA"/>
</dbReference>
<evidence type="ECO:0000259" key="8">
    <source>
        <dbReference type="Pfam" id="PF00127"/>
    </source>
</evidence>
<evidence type="ECO:0000256" key="2">
    <source>
        <dbReference type="ARBA" id="ARBA00022448"/>
    </source>
</evidence>
<dbReference type="Pfam" id="PF00127">
    <property type="entry name" value="Copper-bind"/>
    <property type="match status" value="1"/>
</dbReference>
<reference evidence="9 10" key="1">
    <citation type="journal article" date="2019" name="Int. J. Syst. Evol. Microbiol.">
        <title>The Global Catalogue of Microorganisms (GCM) 10K type strain sequencing project: providing services to taxonomists for standard genome sequencing and annotation.</title>
        <authorList>
            <consortium name="The Broad Institute Genomics Platform"/>
            <consortium name="The Broad Institute Genome Sequencing Center for Infectious Disease"/>
            <person name="Wu L."/>
            <person name="Ma J."/>
        </authorList>
    </citation>
    <scope>NUCLEOTIDE SEQUENCE [LARGE SCALE GENOMIC DNA]</scope>
    <source>
        <strain evidence="9 10">CGMCC 1.10390</strain>
    </source>
</reference>
<protein>
    <submittedName>
        <fullName evidence="9">Plastocyanin/azurin family copper-binding protein</fullName>
    </submittedName>
</protein>
<evidence type="ECO:0000256" key="3">
    <source>
        <dbReference type="ARBA" id="ARBA00022723"/>
    </source>
</evidence>
<keyword evidence="4" id="KW-0249">Electron transport</keyword>
<gene>
    <name evidence="9" type="ORF">ACFSBL_04305</name>
</gene>
<keyword evidence="7" id="KW-1133">Transmembrane helix</keyword>
<dbReference type="PROSITE" id="PS51318">
    <property type="entry name" value="TAT"/>
    <property type="match status" value="1"/>
</dbReference>
<dbReference type="Proteomes" id="UP001597034">
    <property type="component" value="Unassembled WGS sequence"/>
</dbReference>
<evidence type="ECO:0000313" key="9">
    <source>
        <dbReference type="EMBL" id="MFD1644899.1"/>
    </source>
</evidence>
<dbReference type="SUPFAM" id="SSF49503">
    <property type="entry name" value="Cupredoxins"/>
    <property type="match status" value="1"/>
</dbReference>
<dbReference type="InterPro" id="IPR000923">
    <property type="entry name" value="BlueCu_1"/>
</dbReference>
<keyword evidence="2" id="KW-0813">Transport</keyword>
<dbReference type="Gene3D" id="2.60.40.420">
    <property type="entry name" value="Cupredoxins - blue copper proteins"/>
    <property type="match status" value="1"/>
</dbReference>
<organism evidence="9 10">
    <name type="scientific">Haloarchaeobius litoreus</name>
    <dbReference type="NCBI Taxonomy" id="755306"/>
    <lineage>
        <taxon>Archaea</taxon>
        <taxon>Methanobacteriati</taxon>
        <taxon>Methanobacteriota</taxon>
        <taxon>Stenosarchaea group</taxon>
        <taxon>Halobacteria</taxon>
        <taxon>Halobacteriales</taxon>
        <taxon>Halorubellaceae</taxon>
        <taxon>Haloarchaeobius</taxon>
    </lineage>
</organism>
<evidence type="ECO:0000256" key="6">
    <source>
        <dbReference type="ARBA" id="ARBA00023136"/>
    </source>
</evidence>
<keyword evidence="3" id="KW-0479">Metal-binding</keyword>
<dbReference type="PANTHER" id="PTHR34192">
    <property type="entry name" value="PLASTOCYANIN MAJOR ISOFORM, CHLOROPLASTIC-RELATED"/>
    <property type="match status" value="1"/>
</dbReference>
<dbReference type="RefSeq" id="WP_256400143.1">
    <property type="nucleotide sequence ID" value="NZ_JANHJR010000002.1"/>
</dbReference>
<evidence type="ECO:0000256" key="5">
    <source>
        <dbReference type="ARBA" id="ARBA00023008"/>
    </source>
</evidence>
<feature type="transmembrane region" description="Helical" evidence="7">
    <location>
        <begin position="154"/>
        <end position="176"/>
    </location>
</feature>